<protein>
    <submittedName>
        <fullName evidence="1">Uncharacterized protein</fullName>
    </submittedName>
</protein>
<accession>A0ABM8GVU5</accession>
<evidence type="ECO:0000313" key="1">
    <source>
        <dbReference type="EMBL" id="BDZ52607.1"/>
    </source>
</evidence>
<reference evidence="2" key="1">
    <citation type="journal article" date="2019" name="Int. J. Syst. Evol. Microbiol.">
        <title>The Global Catalogue of Microorganisms (GCM) 10K type strain sequencing project: providing services to taxonomists for standard genome sequencing and annotation.</title>
        <authorList>
            <consortium name="The Broad Institute Genomics Platform"/>
            <consortium name="The Broad Institute Genome Sequencing Center for Infectious Disease"/>
            <person name="Wu L."/>
            <person name="Ma J."/>
        </authorList>
    </citation>
    <scope>NUCLEOTIDE SEQUENCE [LARGE SCALE GENOMIC DNA]</scope>
    <source>
        <strain evidence="2">NBRC 108728</strain>
    </source>
</reference>
<dbReference type="RefSeq" id="WP_286346889.1">
    <property type="nucleotide sequence ID" value="NZ_AP027733.1"/>
</dbReference>
<keyword evidence="1" id="KW-0614">Plasmid</keyword>
<proteinExistence type="predicted"/>
<organism evidence="1 2">
    <name type="scientific">Frondihabitans sucicola</name>
    <dbReference type="NCBI Taxonomy" id="1268041"/>
    <lineage>
        <taxon>Bacteria</taxon>
        <taxon>Bacillati</taxon>
        <taxon>Actinomycetota</taxon>
        <taxon>Actinomycetes</taxon>
        <taxon>Micrococcales</taxon>
        <taxon>Microbacteriaceae</taxon>
        <taxon>Frondihabitans</taxon>
    </lineage>
</organism>
<dbReference type="EMBL" id="AP027733">
    <property type="protein sequence ID" value="BDZ52607.1"/>
    <property type="molecule type" value="Genomic_DNA"/>
</dbReference>
<dbReference type="Proteomes" id="UP001321486">
    <property type="component" value="Plasmid pNBRC108728a"/>
</dbReference>
<keyword evidence="2" id="KW-1185">Reference proteome</keyword>
<gene>
    <name evidence="1" type="ORF">GCM10025867_48480</name>
</gene>
<evidence type="ECO:0000313" key="2">
    <source>
        <dbReference type="Proteomes" id="UP001321486"/>
    </source>
</evidence>
<sequence>MSAGALVDTVAMPIGITELVARTHALSAEFGEGLVAIQYDEATLGIFTPASVIACPTCGCDFDSKHARHSAPVDAERTPE</sequence>
<geneLocation type="plasmid" evidence="1 2">
    <name>pNBRC108728a</name>
</geneLocation>
<name>A0ABM8GVU5_9MICO</name>